<dbReference type="OrthoDB" id="6137450at2759"/>
<dbReference type="GO" id="GO:0061630">
    <property type="term" value="F:ubiquitin protein ligase activity"/>
    <property type="evidence" value="ECO:0007669"/>
    <property type="project" value="TreeGrafter"/>
</dbReference>
<dbReference type="Pfam" id="PF22586">
    <property type="entry name" value="ANCHR-like_BBOX"/>
    <property type="match status" value="1"/>
</dbReference>
<dbReference type="InterPro" id="IPR001680">
    <property type="entry name" value="WD40_rpt"/>
</dbReference>
<keyword evidence="2" id="KW-0479">Metal-binding</keyword>
<dbReference type="Gene3D" id="3.30.160.60">
    <property type="entry name" value="Classic Zinc Finger"/>
    <property type="match status" value="1"/>
</dbReference>
<evidence type="ECO:0000259" key="5">
    <source>
        <dbReference type="PROSITE" id="PS50119"/>
    </source>
</evidence>
<evidence type="ECO:0000256" key="1">
    <source>
        <dbReference type="ARBA" id="ARBA00022737"/>
    </source>
</evidence>
<dbReference type="Gene3D" id="2.40.10.500">
    <property type="match status" value="1"/>
</dbReference>
<evidence type="ECO:0000313" key="6">
    <source>
        <dbReference type="EMBL" id="CAC5410388.1"/>
    </source>
</evidence>
<dbReference type="CDD" id="cd19756">
    <property type="entry name" value="Bbox2"/>
    <property type="match status" value="1"/>
</dbReference>
<keyword evidence="1" id="KW-0677">Repeat</keyword>
<accession>A0A6J8DP52</accession>
<dbReference type="InterPro" id="IPR001258">
    <property type="entry name" value="NHL_repeat"/>
</dbReference>
<dbReference type="SMART" id="SM00336">
    <property type="entry name" value="BBOX"/>
    <property type="match status" value="2"/>
</dbReference>
<protein>
    <recommendedName>
        <fullName evidence="5">B box-type domain-containing protein</fullName>
    </recommendedName>
</protein>
<evidence type="ECO:0000313" key="7">
    <source>
        <dbReference type="Proteomes" id="UP000507470"/>
    </source>
</evidence>
<dbReference type="CDD" id="cd19757">
    <property type="entry name" value="Bbox1"/>
    <property type="match status" value="1"/>
</dbReference>
<dbReference type="Proteomes" id="UP000507470">
    <property type="component" value="Unassembled WGS sequence"/>
</dbReference>
<evidence type="ECO:0000256" key="2">
    <source>
        <dbReference type="PROSITE-ProRule" id="PRU00024"/>
    </source>
</evidence>
<dbReference type="InterPro" id="IPR047153">
    <property type="entry name" value="TRIM45/56/19-like"/>
</dbReference>
<dbReference type="Gene3D" id="2.130.10.10">
    <property type="entry name" value="YVTN repeat-like/Quinoprotein amine dehydrogenase"/>
    <property type="match status" value="1"/>
</dbReference>
<keyword evidence="4" id="KW-0175">Coiled coil</keyword>
<feature type="repeat" description="NHL" evidence="3">
    <location>
        <begin position="487"/>
        <end position="517"/>
    </location>
</feature>
<keyword evidence="2" id="KW-0862">Zinc</keyword>
<dbReference type="GO" id="GO:0060340">
    <property type="term" value="P:positive regulation of type I interferon-mediated signaling pathway"/>
    <property type="evidence" value="ECO:0007669"/>
    <property type="project" value="TreeGrafter"/>
</dbReference>
<dbReference type="InterPro" id="IPR015943">
    <property type="entry name" value="WD40/YVTN_repeat-like_dom_sf"/>
</dbReference>
<evidence type="ECO:0000256" key="4">
    <source>
        <dbReference type="SAM" id="Coils"/>
    </source>
</evidence>
<feature type="coiled-coil region" evidence="4">
    <location>
        <begin position="118"/>
        <end position="188"/>
    </location>
</feature>
<proteinExistence type="predicted"/>
<dbReference type="AlphaFoldDB" id="A0A6J8DP52"/>
<dbReference type="GO" id="GO:0045087">
    <property type="term" value="P:innate immune response"/>
    <property type="evidence" value="ECO:0007669"/>
    <property type="project" value="TreeGrafter"/>
</dbReference>
<dbReference type="PROSITE" id="PS50119">
    <property type="entry name" value="ZF_BBOX"/>
    <property type="match status" value="1"/>
</dbReference>
<dbReference type="SMART" id="SM00320">
    <property type="entry name" value="WD40"/>
    <property type="match status" value="3"/>
</dbReference>
<keyword evidence="2" id="KW-0863">Zinc-finger</keyword>
<dbReference type="InterPro" id="IPR000315">
    <property type="entry name" value="Znf_B-box"/>
</dbReference>
<dbReference type="PANTHER" id="PTHR25462">
    <property type="entry name" value="BONUS, ISOFORM C-RELATED"/>
    <property type="match status" value="1"/>
</dbReference>
<dbReference type="SUPFAM" id="SSF63829">
    <property type="entry name" value="Calcium-dependent phosphotriesterase"/>
    <property type="match status" value="1"/>
</dbReference>
<dbReference type="PROSITE" id="PS51125">
    <property type="entry name" value="NHL"/>
    <property type="match status" value="1"/>
</dbReference>
<reference evidence="6 7" key="1">
    <citation type="submission" date="2020-06" db="EMBL/GenBank/DDBJ databases">
        <authorList>
            <person name="Li R."/>
            <person name="Bekaert M."/>
        </authorList>
    </citation>
    <scope>NUCLEOTIDE SEQUENCE [LARGE SCALE GENOMIC DNA]</scope>
    <source>
        <strain evidence="7">wild</strain>
    </source>
</reference>
<sequence length="561" mass="63486">MASNVSVCGICDHRHVTKPSVVWCSECDEGLCDDCKEHHSFSKATRNHEIVLIDEYKKLPANILQIAQFCKKHDEKYDLFCRKHDSPCCRKCIEDHNGCKDLTDIRNMIHNIKSSTAFKEIENTLSETAENIKRVRINREQNLASLAEKGKIVEMEIQQFRNKINDHLDKLQNEIMKEIKTLEEKESSKIRQLLASLKQREKEILEYKVNIENTKRYASNLQSFIAIKQIEKDIFKEEIYIQSISKSEQMHQIDISFRKDTTLQEITATIKTLGEVVMSSSACNISIQKRRNIQAQIILPPHSNNFDNVSLKFKRTIQTHLSKVRGCTFLPDGKMVFSSDSSKQVRVLKPDGSDDFHLNKIGSVWDVVYIGDNSVAVTSGGTSFSKQINIIDVLNKKVKKTLNAKSANYGVTFKDGRLIYCAQDKGLKMISLSDESITSIGTRKMLSPANVANHGDRLFYTNEINNNVTCCDFHGNILWTFSADSALVYPLGISVDNDGNVYVAGRWSNSVVVISTDGQRHRQLLSEKDGLELPTAVEYDRSNNKLLVANGSGNAFVYDVV</sequence>
<dbReference type="GO" id="GO:0005654">
    <property type="term" value="C:nucleoplasm"/>
    <property type="evidence" value="ECO:0007669"/>
    <property type="project" value="TreeGrafter"/>
</dbReference>
<gene>
    <name evidence="6" type="ORF">MCOR_43579</name>
</gene>
<organism evidence="6 7">
    <name type="scientific">Mytilus coruscus</name>
    <name type="common">Sea mussel</name>
    <dbReference type="NCBI Taxonomy" id="42192"/>
    <lineage>
        <taxon>Eukaryota</taxon>
        <taxon>Metazoa</taxon>
        <taxon>Spiralia</taxon>
        <taxon>Lophotrochozoa</taxon>
        <taxon>Mollusca</taxon>
        <taxon>Bivalvia</taxon>
        <taxon>Autobranchia</taxon>
        <taxon>Pteriomorphia</taxon>
        <taxon>Mytilida</taxon>
        <taxon>Mytiloidea</taxon>
        <taxon>Mytilidae</taxon>
        <taxon>Mytilinae</taxon>
        <taxon>Mytilus</taxon>
    </lineage>
</organism>
<feature type="domain" description="B box-type" evidence="5">
    <location>
        <begin position="3"/>
        <end position="53"/>
    </location>
</feature>
<evidence type="ECO:0000256" key="3">
    <source>
        <dbReference type="PROSITE-ProRule" id="PRU00504"/>
    </source>
</evidence>
<dbReference type="PANTHER" id="PTHR25462:SF299">
    <property type="entry name" value="E3 UBIQUITIN-PROTEIN LIGASE TRIM56"/>
    <property type="match status" value="1"/>
</dbReference>
<keyword evidence="7" id="KW-1185">Reference proteome</keyword>
<dbReference type="GO" id="GO:0008270">
    <property type="term" value="F:zinc ion binding"/>
    <property type="evidence" value="ECO:0007669"/>
    <property type="project" value="UniProtKB-KW"/>
</dbReference>
<name>A0A6J8DP52_MYTCO</name>
<dbReference type="EMBL" id="CACVKT020007769">
    <property type="protein sequence ID" value="CAC5410388.1"/>
    <property type="molecule type" value="Genomic_DNA"/>
</dbReference>